<evidence type="ECO:0008006" key="4">
    <source>
        <dbReference type="Google" id="ProtNLM"/>
    </source>
</evidence>
<dbReference type="AlphaFoldDB" id="A0A3S2V9P8"/>
<organism evidence="2 3">
    <name type="scientific">Methylobacterium oryzihabitans</name>
    <dbReference type="NCBI Taxonomy" id="2499852"/>
    <lineage>
        <taxon>Bacteria</taxon>
        <taxon>Pseudomonadati</taxon>
        <taxon>Pseudomonadota</taxon>
        <taxon>Alphaproteobacteria</taxon>
        <taxon>Hyphomicrobiales</taxon>
        <taxon>Methylobacteriaceae</taxon>
        <taxon>Methylobacterium</taxon>
    </lineage>
</organism>
<dbReference type="EMBL" id="SACP01000012">
    <property type="protein sequence ID" value="RVU17410.1"/>
    <property type="molecule type" value="Genomic_DNA"/>
</dbReference>
<protein>
    <recommendedName>
        <fullName evidence="4">YHS domain protein</fullName>
    </recommendedName>
</protein>
<sequence>MGNTSLTRRVLLSLPLLALRLGAGRAADPLPALYAADRLSGLALRGFDPVSYALADGPAAGRPGSELAWAGLLWRFAAASNRAAFARDPDAYAPRLGGYDPEGVAEGRLVDADPLVPLRRGGRLYLCRDPERRARTGAAILLAAEARWPLLAGEAGG</sequence>
<dbReference type="Proteomes" id="UP000286997">
    <property type="component" value="Unassembled WGS sequence"/>
</dbReference>
<dbReference type="OrthoDB" id="344729at2"/>
<feature type="chain" id="PRO_5018574422" description="YHS domain protein" evidence="1">
    <location>
        <begin position="27"/>
        <end position="157"/>
    </location>
</feature>
<name>A0A3S2V9P8_9HYPH</name>
<evidence type="ECO:0000313" key="3">
    <source>
        <dbReference type="Proteomes" id="UP000286997"/>
    </source>
</evidence>
<reference evidence="2 3" key="1">
    <citation type="submission" date="2019-01" db="EMBL/GenBank/DDBJ databases">
        <authorList>
            <person name="Chen W.-M."/>
        </authorList>
    </citation>
    <scope>NUCLEOTIDE SEQUENCE [LARGE SCALE GENOMIC DNA]</scope>
    <source>
        <strain evidence="2 3">TER-1</strain>
    </source>
</reference>
<evidence type="ECO:0000313" key="2">
    <source>
        <dbReference type="EMBL" id="RVU17410.1"/>
    </source>
</evidence>
<proteinExistence type="predicted"/>
<evidence type="ECO:0000256" key="1">
    <source>
        <dbReference type="SAM" id="SignalP"/>
    </source>
</evidence>
<comment type="caution">
    <text evidence="2">The sequence shown here is derived from an EMBL/GenBank/DDBJ whole genome shotgun (WGS) entry which is preliminary data.</text>
</comment>
<keyword evidence="1" id="KW-0732">Signal</keyword>
<feature type="signal peptide" evidence="1">
    <location>
        <begin position="1"/>
        <end position="26"/>
    </location>
</feature>
<accession>A0A3S2V9P8</accession>
<gene>
    <name evidence="2" type="ORF">EOE48_13535</name>
</gene>
<dbReference type="RefSeq" id="WP_127729871.1">
    <property type="nucleotide sequence ID" value="NZ_SACP01000012.1"/>
</dbReference>
<keyword evidence="3" id="KW-1185">Reference proteome</keyword>